<proteinExistence type="predicted"/>
<protein>
    <submittedName>
        <fullName evidence="1">Uncharacterized protein</fullName>
    </submittedName>
</protein>
<sequence length="240" mass="26231">MGSPEKGPTATNTPCQKLSLAIILCLGIPCNLSAGELAVFSNPGLVVFRSEGQIQGYYSALEAGRSCEFFFNTHSQVSWPATRGQVNSAEIGTFALGLGERKHSQRNSDFYISGVIKNNADEWSIQTDVEPPGCGGGVGVFSKNTGLPPFRFFEKSTFRGKGIRVVNGKTYLYNKIKGRLSKRKEYLTENDIVSIISDGGGYSNIRYVNPDYFVVPAGKVTIGWVRTRDLVDPFPPMSRP</sequence>
<dbReference type="EMBL" id="FNZM01000007">
    <property type="protein sequence ID" value="SEJ69956.1"/>
    <property type="molecule type" value="Genomic_DNA"/>
</dbReference>
<evidence type="ECO:0000313" key="1">
    <source>
        <dbReference type="EMBL" id="SEJ69956.1"/>
    </source>
</evidence>
<evidence type="ECO:0000313" key="2">
    <source>
        <dbReference type="Proteomes" id="UP000183529"/>
    </source>
</evidence>
<comment type="caution">
    <text evidence="1">The sequence shown here is derived from an EMBL/GenBank/DDBJ whole genome shotgun (WGS) entry which is preliminary data.</text>
</comment>
<dbReference type="AlphaFoldDB" id="A0AAQ1GFW4"/>
<gene>
    <name evidence="1" type="ORF">SAMN05216550_107243</name>
</gene>
<dbReference type="Proteomes" id="UP000183529">
    <property type="component" value="Unassembled WGS sequence"/>
</dbReference>
<reference evidence="1 2" key="1">
    <citation type="submission" date="2016-10" db="EMBL/GenBank/DDBJ databases">
        <authorList>
            <person name="Varghese N."/>
            <person name="Submissions S."/>
        </authorList>
    </citation>
    <scope>NUCLEOTIDE SEQUENCE [LARGE SCALE GENOMIC DNA]</scope>
    <source>
        <strain evidence="1 2">LMG 22274</strain>
    </source>
</reference>
<name>A0AAQ1GFW4_9BURK</name>
<accession>A0AAQ1GFW4</accession>
<organism evidence="1 2">
    <name type="scientific">Paraburkholderia tropica</name>
    <dbReference type="NCBI Taxonomy" id="92647"/>
    <lineage>
        <taxon>Bacteria</taxon>
        <taxon>Pseudomonadati</taxon>
        <taxon>Pseudomonadota</taxon>
        <taxon>Betaproteobacteria</taxon>
        <taxon>Burkholderiales</taxon>
        <taxon>Burkholderiaceae</taxon>
        <taxon>Paraburkholderia</taxon>
    </lineage>
</organism>